<dbReference type="STRING" id="56646.A0A2L2T8A9"/>
<dbReference type="Proteomes" id="UP000245910">
    <property type="component" value="Chromosome I"/>
</dbReference>
<reference evidence="6" key="1">
    <citation type="submission" date="2014-10" db="EMBL/GenBank/DDBJ databases">
        <authorList>
            <person name="King R."/>
        </authorList>
    </citation>
    <scope>NUCLEOTIDE SEQUENCE [LARGE SCALE GENOMIC DNA]</scope>
    <source>
        <strain evidence="6">A3/5</strain>
    </source>
</reference>
<dbReference type="InterPro" id="IPR029058">
    <property type="entry name" value="AB_hydrolase_fold"/>
</dbReference>
<dbReference type="PROSITE" id="PS01174">
    <property type="entry name" value="LIPASE_GDXG_SER"/>
    <property type="match status" value="1"/>
</dbReference>
<accession>A0A2L2T8A9</accession>
<evidence type="ECO:0000313" key="5">
    <source>
        <dbReference type="EMBL" id="CEI66188.1"/>
    </source>
</evidence>
<evidence type="ECO:0000256" key="2">
    <source>
        <dbReference type="ARBA" id="ARBA00022801"/>
    </source>
</evidence>
<dbReference type="AlphaFoldDB" id="A0A2L2T8A9"/>
<feature type="active site" evidence="3">
    <location>
        <position position="154"/>
    </location>
</feature>
<name>A0A2L2T8A9_9HYPO</name>
<dbReference type="EMBL" id="LN649229">
    <property type="protein sequence ID" value="CEI66188.1"/>
    <property type="molecule type" value="Genomic_DNA"/>
</dbReference>
<dbReference type="InterPro" id="IPR033140">
    <property type="entry name" value="Lipase_GDXG_put_SER_AS"/>
</dbReference>
<keyword evidence="2" id="KW-0378">Hydrolase</keyword>
<dbReference type="InterPro" id="IPR013094">
    <property type="entry name" value="AB_hydrolase_3"/>
</dbReference>
<keyword evidence="6" id="KW-1185">Reference proteome</keyword>
<evidence type="ECO:0000256" key="1">
    <source>
        <dbReference type="ARBA" id="ARBA00010515"/>
    </source>
</evidence>
<evidence type="ECO:0000313" key="6">
    <source>
        <dbReference type="Proteomes" id="UP000245910"/>
    </source>
</evidence>
<dbReference type="PANTHER" id="PTHR48081">
    <property type="entry name" value="AB HYDROLASE SUPERFAMILY PROTEIN C4A8.06C"/>
    <property type="match status" value="1"/>
</dbReference>
<evidence type="ECO:0000256" key="3">
    <source>
        <dbReference type="PROSITE-ProRule" id="PRU10038"/>
    </source>
</evidence>
<dbReference type="PANTHER" id="PTHR48081:SF25">
    <property type="entry name" value="PUTATIVE (AFU_ORTHOLOGUE AFUA_3G11560)-RELATED"/>
    <property type="match status" value="1"/>
</dbReference>
<dbReference type="GO" id="GO:0016787">
    <property type="term" value="F:hydrolase activity"/>
    <property type="evidence" value="ECO:0007669"/>
    <property type="project" value="UniProtKB-KW"/>
</dbReference>
<organism evidence="5 6">
    <name type="scientific">Fusarium venenatum</name>
    <dbReference type="NCBI Taxonomy" id="56646"/>
    <lineage>
        <taxon>Eukaryota</taxon>
        <taxon>Fungi</taxon>
        <taxon>Dikarya</taxon>
        <taxon>Ascomycota</taxon>
        <taxon>Pezizomycotina</taxon>
        <taxon>Sordariomycetes</taxon>
        <taxon>Hypocreomycetidae</taxon>
        <taxon>Hypocreales</taxon>
        <taxon>Nectriaceae</taxon>
        <taxon>Fusarium</taxon>
    </lineage>
</organism>
<feature type="domain" description="Alpha/beta hydrolase fold-3" evidence="4">
    <location>
        <begin position="83"/>
        <end position="266"/>
    </location>
</feature>
<dbReference type="OrthoDB" id="2152029at2759"/>
<dbReference type="InterPro" id="IPR050300">
    <property type="entry name" value="GDXG_lipolytic_enzyme"/>
</dbReference>
<comment type="similarity">
    <text evidence="1">Belongs to the 'GDXG' lipolytic enzyme family.</text>
</comment>
<protein>
    <recommendedName>
        <fullName evidence="4">Alpha/beta hydrolase fold-3 domain-containing protein</fullName>
    </recommendedName>
</protein>
<dbReference type="Gene3D" id="3.40.50.1820">
    <property type="entry name" value="alpha/beta hydrolase"/>
    <property type="match status" value="1"/>
</dbReference>
<evidence type="ECO:0000259" key="4">
    <source>
        <dbReference type="Pfam" id="PF07859"/>
    </source>
</evidence>
<dbReference type="SUPFAM" id="SSF53474">
    <property type="entry name" value="alpha/beta-Hydrolases"/>
    <property type="match status" value="1"/>
</dbReference>
<dbReference type="Pfam" id="PF07859">
    <property type="entry name" value="Abhydrolase_3"/>
    <property type="match status" value="1"/>
</dbReference>
<proteinExistence type="inferred from homology"/>
<sequence>MPSITSSIIAFYIKWIRQSKVIMGSPENIRNALHEGYIRPQDFHPPTNLGFDIVIDRVDVHDWPLYKLSAHKSSAENEPRKALLYVHGGSFFREIVSQHWNLTAQIARETGLDVLIPIYPLVPRPGATAQKLAAGLLDICRLFETPVVSIAGDSAGGMLAMVAAQQLRDTEPELFGKVKSLVLISPVVDLGLDHPEVVRLEQIDPWLAIDGLREVIIPRLAADLPIKDPIVSPLYGGIENLPPTLLLCGTCDMLCADARRLKSKFTGKDMNEALPGSAETDRFMYVEKEDMIHVWPLLPHPEGAEGRELIMHFINKYLEN</sequence>